<feature type="domain" description="Tail specific protease" evidence="3">
    <location>
        <begin position="364"/>
        <end position="561"/>
    </location>
</feature>
<dbReference type="GO" id="GO:0008236">
    <property type="term" value="F:serine-type peptidase activity"/>
    <property type="evidence" value="ECO:0007669"/>
    <property type="project" value="InterPro"/>
</dbReference>
<dbReference type="InterPro" id="IPR052766">
    <property type="entry name" value="S41A_metabolite_peptidase"/>
</dbReference>
<dbReference type="InterPro" id="IPR029045">
    <property type="entry name" value="ClpP/crotonase-like_dom_sf"/>
</dbReference>
<evidence type="ECO:0000256" key="2">
    <source>
        <dbReference type="SAM" id="SignalP"/>
    </source>
</evidence>
<dbReference type="InterPro" id="IPR056186">
    <property type="entry name" value="PDZ_CPAF-rel"/>
</dbReference>
<keyword evidence="6" id="KW-1185">Reference proteome</keyword>
<evidence type="ECO:0000259" key="3">
    <source>
        <dbReference type="Pfam" id="PF03572"/>
    </source>
</evidence>
<organism evidence="5 6">
    <name type="scientific">Penicillium camemberti (strain FM 013)</name>
    <dbReference type="NCBI Taxonomy" id="1429867"/>
    <lineage>
        <taxon>Eukaryota</taxon>
        <taxon>Fungi</taxon>
        <taxon>Dikarya</taxon>
        <taxon>Ascomycota</taxon>
        <taxon>Pezizomycotina</taxon>
        <taxon>Eurotiomycetes</taxon>
        <taxon>Eurotiomycetidae</taxon>
        <taxon>Eurotiales</taxon>
        <taxon>Aspergillaceae</taxon>
        <taxon>Penicillium</taxon>
    </lineage>
</organism>
<feature type="signal peptide" evidence="2">
    <location>
        <begin position="1"/>
        <end position="19"/>
    </location>
</feature>
<dbReference type="EMBL" id="HG793204">
    <property type="protein sequence ID" value="CRL31067.1"/>
    <property type="molecule type" value="Genomic_DNA"/>
</dbReference>
<dbReference type="Gene3D" id="3.90.226.10">
    <property type="entry name" value="2-enoyl-CoA Hydratase, Chain A, domain 1"/>
    <property type="match status" value="1"/>
</dbReference>
<reference evidence="5 6" key="1">
    <citation type="journal article" date="2014" name="Nat. Commun.">
        <title>Multiple recent horizontal transfers of a large genomic region in cheese making fungi.</title>
        <authorList>
            <person name="Cheeseman K."/>
            <person name="Ropars J."/>
            <person name="Renault P."/>
            <person name="Dupont J."/>
            <person name="Gouzy J."/>
            <person name="Branca A."/>
            <person name="Abraham A.L."/>
            <person name="Ceppi M."/>
            <person name="Conseiller E."/>
            <person name="Debuchy R."/>
            <person name="Malagnac F."/>
            <person name="Goarin A."/>
            <person name="Silar P."/>
            <person name="Lacoste S."/>
            <person name="Sallet E."/>
            <person name="Bensimon A."/>
            <person name="Giraud T."/>
            <person name="Brygoo Y."/>
        </authorList>
    </citation>
    <scope>NUCLEOTIDE SEQUENCE [LARGE SCALE GENOMIC DNA]</scope>
    <source>
        <strain evidence="6">FM 013</strain>
    </source>
</reference>
<evidence type="ECO:0000313" key="6">
    <source>
        <dbReference type="Proteomes" id="UP000053732"/>
    </source>
</evidence>
<evidence type="ECO:0000256" key="1">
    <source>
        <dbReference type="SAM" id="MobiDB-lite"/>
    </source>
</evidence>
<dbReference type="PANTHER" id="PTHR37049">
    <property type="entry name" value="PEPTIDASE S41 FAMILY PROTEIN"/>
    <property type="match status" value="1"/>
</dbReference>
<dbReference type="SUPFAM" id="SSF52096">
    <property type="entry name" value="ClpP/crotonase"/>
    <property type="match status" value="1"/>
</dbReference>
<dbReference type="Pfam" id="PF03572">
    <property type="entry name" value="Peptidase_S41"/>
    <property type="match status" value="1"/>
</dbReference>
<dbReference type="PANTHER" id="PTHR37049:SF4">
    <property type="entry name" value="RHODANESE DOMAIN-CONTAINING PROTEIN"/>
    <property type="match status" value="1"/>
</dbReference>
<feature type="compositionally biased region" description="Low complexity" evidence="1">
    <location>
        <begin position="296"/>
        <end position="330"/>
    </location>
</feature>
<protein>
    <submittedName>
        <fullName evidence="5">Peptidase S41</fullName>
    </submittedName>
</protein>
<proteinExistence type="predicted"/>
<dbReference type="AlphaFoldDB" id="A0A0G4PX42"/>
<keyword evidence="2" id="KW-0732">Signal</keyword>
<dbReference type="Proteomes" id="UP000053732">
    <property type="component" value="Unassembled WGS sequence"/>
</dbReference>
<accession>A0A0G4PX42</accession>
<name>A0A0G4PX42_PENC3</name>
<evidence type="ECO:0000259" key="4">
    <source>
        <dbReference type="Pfam" id="PF23658"/>
    </source>
</evidence>
<feature type="chain" id="PRO_5005195817" evidence="2">
    <location>
        <begin position="20"/>
        <end position="696"/>
    </location>
</feature>
<gene>
    <name evidence="5" type="ORF">PCAMFM013_S071g000004</name>
</gene>
<sequence length="696" mass="75282">MFAKHSLILAAVGGAFVTAAPSGQRSIPAPCAQISQQYMHDVKTGKTPTFPGALAYECLQSMPFDPKRGAAFVEDVKKYMQWQSNANVLSNPPASYLSPPVDIWGGLDYLQQQAADNKFGNQFEFDTALSDFFISVKDGHLSLLPCSFMPFMFVGHESLVSISSDGLQLPQIYTYNDAEVLKSNPGAVSPIVTINGKEVVSHLEGVAESQSFQDPDARYNNVFRSRFRYASSDQILGAFSFGPGGIWPGSTVYNLAYANGTTSKSEVKAIARSGNFKFADGKALYKSYCLPAPDTTATTTKAAPSTATPTPTSSALASSSAPVSKSPSATIKPAPTGYPKAAIRDDNNLIAGYLLSEPGLEDTAVLSVPTFSVSDIEDGTDIVSSLAIEFVQKVVDAGKTKMIIDLSSNPGGDINYAFDLFRLFFPNKTPYWSSRFRAHEAFKLIEKVGYSFPHDSENASFETLVQFGFYNLKTPDQNHTFESAEELYGPHQVLGTNMSTANSLDLDLVSSDVKPIHGFGGIKSKWTTPPFAPEDILIITDGACSSACPTFVKMMKYEGVKTLSFGGRPQHGPMQVMGGTRGAQVLPGATLVEITSALLDMATEKELLSKSELEQLKALSPAEESPLQYGQLQVNLRDAYSKLDEDSSMPLQFVYEPAHCRLFYTLENFLQPATTWSAAVKAMWGSGECIAGSRLK</sequence>
<dbReference type="GO" id="GO:0006508">
    <property type="term" value="P:proteolysis"/>
    <property type="evidence" value="ECO:0007669"/>
    <property type="project" value="InterPro"/>
</dbReference>
<evidence type="ECO:0000313" key="5">
    <source>
        <dbReference type="EMBL" id="CRL31067.1"/>
    </source>
</evidence>
<feature type="domain" description="CPAF-like PDZ" evidence="4">
    <location>
        <begin position="155"/>
        <end position="273"/>
    </location>
</feature>
<dbReference type="InterPro" id="IPR005151">
    <property type="entry name" value="Tail-specific_protease"/>
</dbReference>
<dbReference type="STRING" id="1429867.A0A0G4PX42"/>
<dbReference type="Pfam" id="PF23658">
    <property type="entry name" value="PDZ_CPAF_rel"/>
    <property type="match status" value="1"/>
</dbReference>
<feature type="region of interest" description="Disordered" evidence="1">
    <location>
        <begin position="296"/>
        <end position="337"/>
    </location>
</feature>